<evidence type="ECO:0000256" key="4">
    <source>
        <dbReference type="ARBA" id="ARBA00022496"/>
    </source>
</evidence>
<comment type="subcellular location">
    <subcellularLocation>
        <location evidence="1">Cell membrane</location>
        <topology evidence="1">Peripheral membrane protein</topology>
    </subcellularLocation>
</comment>
<evidence type="ECO:0000256" key="8">
    <source>
        <dbReference type="ARBA" id="ARBA00023065"/>
    </source>
</evidence>
<organism evidence="11">
    <name type="scientific">Paraconexibacter sp. AEG42_29</name>
    <dbReference type="NCBI Taxonomy" id="2997339"/>
    <lineage>
        <taxon>Bacteria</taxon>
        <taxon>Bacillati</taxon>
        <taxon>Actinomycetota</taxon>
        <taxon>Thermoleophilia</taxon>
        <taxon>Solirubrobacterales</taxon>
        <taxon>Paraconexibacteraceae</taxon>
        <taxon>Paraconexibacter</taxon>
    </lineage>
</organism>
<dbReference type="GO" id="GO:0006826">
    <property type="term" value="P:iron ion transport"/>
    <property type="evidence" value="ECO:0007669"/>
    <property type="project" value="UniProtKB-KW"/>
</dbReference>
<dbReference type="RefSeq" id="WP_354701622.1">
    <property type="nucleotide sequence ID" value="NZ_CP114014.1"/>
</dbReference>
<dbReference type="EMBL" id="CP114014">
    <property type="protein sequence ID" value="XAY05104.1"/>
    <property type="molecule type" value="Genomic_DNA"/>
</dbReference>
<dbReference type="PANTHER" id="PTHR42771">
    <property type="entry name" value="IRON(3+)-HYDROXAMATE IMPORT ATP-BINDING PROTEIN FHUC"/>
    <property type="match status" value="1"/>
</dbReference>
<evidence type="ECO:0000256" key="1">
    <source>
        <dbReference type="ARBA" id="ARBA00004202"/>
    </source>
</evidence>
<dbReference type="GO" id="GO:0005886">
    <property type="term" value="C:plasma membrane"/>
    <property type="evidence" value="ECO:0007669"/>
    <property type="project" value="UniProtKB-SubCell"/>
</dbReference>
<dbReference type="KEGG" id="parq:DSM112329_01947"/>
<evidence type="ECO:0000256" key="5">
    <source>
        <dbReference type="ARBA" id="ARBA00022741"/>
    </source>
</evidence>
<sequence>MTDTPTLSARGLTLGFGGGPPVVDGLTLEVPQGRVTAIVGPNACGKSTLLRGLARLMKPDAGQVLLDGTDIHHRPTREVATRVGMLPQQPIAPDGVIVEDLVSRGRNPHQRWLRQWSAADRDAVAGALAATRTTDLATRRVDELSGGQRQRVWIAVALAQDTPLLLLDEPTTFLDLAYQLEILDLLEQLNAERGRTIVAVLHDLNLAARYAHHLVAMRSGAIVAQGAPADIITGELVQAVFGVACRVIPDPVTGTPVVHPVASSDRRETGSPG</sequence>
<evidence type="ECO:0000259" key="10">
    <source>
        <dbReference type="PROSITE" id="PS50893"/>
    </source>
</evidence>
<keyword evidence="5" id="KW-0547">Nucleotide-binding</keyword>
<dbReference type="InterPro" id="IPR017871">
    <property type="entry name" value="ABC_transporter-like_CS"/>
</dbReference>
<dbReference type="SUPFAM" id="SSF52540">
    <property type="entry name" value="P-loop containing nucleoside triphosphate hydrolases"/>
    <property type="match status" value="1"/>
</dbReference>
<keyword evidence="2" id="KW-0813">Transport</keyword>
<dbReference type="InterPro" id="IPR051535">
    <property type="entry name" value="Siderophore_ABC-ATPase"/>
</dbReference>
<protein>
    <submittedName>
        <fullName evidence="11">Siderophore transport system ATP-binding protein YusV</fullName>
    </submittedName>
</protein>
<dbReference type="AlphaFoldDB" id="A0AAU7AU14"/>
<keyword evidence="9" id="KW-0472">Membrane</keyword>
<name>A0AAU7AU14_9ACTN</name>
<dbReference type="InterPro" id="IPR027417">
    <property type="entry name" value="P-loop_NTPase"/>
</dbReference>
<dbReference type="FunFam" id="3.40.50.300:FF:000134">
    <property type="entry name" value="Iron-enterobactin ABC transporter ATP-binding protein"/>
    <property type="match status" value="1"/>
</dbReference>
<keyword evidence="7" id="KW-0408">Iron</keyword>
<dbReference type="InterPro" id="IPR003593">
    <property type="entry name" value="AAA+_ATPase"/>
</dbReference>
<feature type="domain" description="ABC transporter" evidence="10">
    <location>
        <begin position="7"/>
        <end position="244"/>
    </location>
</feature>
<gene>
    <name evidence="11" type="primary">yusV</name>
    <name evidence="11" type="ORF">DSM112329_01947</name>
</gene>
<evidence type="ECO:0000256" key="7">
    <source>
        <dbReference type="ARBA" id="ARBA00023004"/>
    </source>
</evidence>
<dbReference type="GO" id="GO:0005524">
    <property type="term" value="F:ATP binding"/>
    <property type="evidence" value="ECO:0007669"/>
    <property type="project" value="UniProtKB-KW"/>
</dbReference>
<accession>A0AAU7AU14</accession>
<dbReference type="Gene3D" id="3.40.50.300">
    <property type="entry name" value="P-loop containing nucleotide triphosphate hydrolases"/>
    <property type="match status" value="1"/>
</dbReference>
<proteinExistence type="predicted"/>
<dbReference type="Pfam" id="PF00005">
    <property type="entry name" value="ABC_tran"/>
    <property type="match status" value="1"/>
</dbReference>
<reference evidence="11" key="1">
    <citation type="submission" date="2022-12" db="EMBL/GenBank/DDBJ databases">
        <title>Paraconexibacter alkalitolerans sp. nov. and Baekduia alba sp. nov., isolated from soil and emended description of the genera Paraconexibacter (Chun et al., 2020) and Baekduia (An et al., 2020).</title>
        <authorList>
            <person name="Vieira S."/>
            <person name="Huber K.J."/>
            <person name="Geppert A."/>
            <person name="Wolf J."/>
            <person name="Neumann-Schaal M."/>
            <person name="Muesken M."/>
            <person name="Overmann J."/>
        </authorList>
    </citation>
    <scope>NUCLEOTIDE SEQUENCE</scope>
    <source>
        <strain evidence="11">AEG42_29</strain>
    </source>
</reference>
<evidence type="ECO:0000256" key="2">
    <source>
        <dbReference type="ARBA" id="ARBA00022448"/>
    </source>
</evidence>
<evidence type="ECO:0000256" key="9">
    <source>
        <dbReference type="ARBA" id="ARBA00023136"/>
    </source>
</evidence>
<evidence type="ECO:0000256" key="6">
    <source>
        <dbReference type="ARBA" id="ARBA00022840"/>
    </source>
</evidence>
<keyword evidence="6 11" id="KW-0067">ATP-binding</keyword>
<dbReference type="SMART" id="SM00382">
    <property type="entry name" value="AAA"/>
    <property type="match status" value="1"/>
</dbReference>
<evidence type="ECO:0000256" key="3">
    <source>
        <dbReference type="ARBA" id="ARBA00022475"/>
    </source>
</evidence>
<dbReference type="GO" id="GO:0016887">
    <property type="term" value="F:ATP hydrolysis activity"/>
    <property type="evidence" value="ECO:0007669"/>
    <property type="project" value="InterPro"/>
</dbReference>
<dbReference type="InterPro" id="IPR003439">
    <property type="entry name" value="ABC_transporter-like_ATP-bd"/>
</dbReference>
<dbReference type="PANTHER" id="PTHR42771:SF2">
    <property type="entry name" value="IRON(3+)-HYDROXAMATE IMPORT ATP-BINDING PROTEIN FHUC"/>
    <property type="match status" value="1"/>
</dbReference>
<evidence type="ECO:0000313" key="11">
    <source>
        <dbReference type="EMBL" id="XAY05104.1"/>
    </source>
</evidence>
<keyword evidence="4" id="KW-0410">Iron transport</keyword>
<keyword evidence="3" id="KW-1003">Cell membrane</keyword>
<keyword evidence="8" id="KW-0406">Ion transport</keyword>
<dbReference type="PROSITE" id="PS50893">
    <property type="entry name" value="ABC_TRANSPORTER_2"/>
    <property type="match status" value="1"/>
</dbReference>
<dbReference type="CDD" id="cd03214">
    <property type="entry name" value="ABC_Iron-Siderophores_B12_Hemin"/>
    <property type="match status" value="1"/>
</dbReference>
<dbReference type="PROSITE" id="PS00211">
    <property type="entry name" value="ABC_TRANSPORTER_1"/>
    <property type="match status" value="1"/>
</dbReference>